<organism evidence="2 3">
    <name type="scientific">Riccia sorocarpa</name>
    <dbReference type="NCBI Taxonomy" id="122646"/>
    <lineage>
        <taxon>Eukaryota</taxon>
        <taxon>Viridiplantae</taxon>
        <taxon>Streptophyta</taxon>
        <taxon>Embryophyta</taxon>
        <taxon>Marchantiophyta</taxon>
        <taxon>Marchantiopsida</taxon>
        <taxon>Marchantiidae</taxon>
        <taxon>Marchantiales</taxon>
        <taxon>Ricciaceae</taxon>
        <taxon>Riccia</taxon>
    </lineage>
</organism>
<gene>
    <name evidence="2" type="ORF">R1sor_023907</name>
</gene>
<name>A0ABD3GT07_9MARC</name>
<evidence type="ECO:0000256" key="1">
    <source>
        <dbReference type="SAM" id="MobiDB-lite"/>
    </source>
</evidence>
<dbReference type="AlphaFoldDB" id="A0ABD3GT07"/>
<reference evidence="2 3" key="1">
    <citation type="submission" date="2024-09" db="EMBL/GenBank/DDBJ databases">
        <title>Chromosome-scale assembly of Riccia sorocarpa.</title>
        <authorList>
            <person name="Paukszto L."/>
        </authorList>
    </citation>
    <scope>NUCLEOTIDE SEQUENCE [LARGE SCALE GENOMIC DNA]</scope>
    <source>
        <strain evidence="2">LP-2024</strain>
        <tissue evidence="2">Aerial parts of the thallus</tissue>
    </source>
</reference>
<feature type="compositionally biased region" description="Polar residues" evidence="1">
    <location>
        <begin position="187"/>
        <end position="202"/>
    </location>
</feature>
<comment type="caution">
    <text evidence="2">The sequence shown here is derived from an EMBL/GenBank/DDBJ whole genome shotgun (WGS) entry which is preliminary data.</text>
</comment>
<keyword evidence="3" id="KW-1185">Reference proteome</keyword>
<accession>A0ABD3GT07</accession>
<feature type="region of interest" description="Disordered" evidence="1">
    <location>
        <begin position="144"/>
        <end position="205"/>
    </location>
</feature>
<dbReference type="Proteomes" id="UP001633002">
    <property type="component" value="Unassembled WGS sequence"/>
</dbReference>
<feature type="region of interest" description="Disordered" evidence="1">
    <location>
        <begin position="218"/>
        <end position="258"/>
    </location>
</feature>
<evidence type="ECO:0000313" key="2">
    <source>
        <dbReference type="EMBL" id="KAL3680951.1"/>
    </source>
</evidence>
<feature type="compositionally biased region" description="Basic and acidic residues" evidence="1">
    <location>
        <begin position="218"/>
        <end position="231"/>
    </location>
</feature>
<feature type="compositionally biased region" description="Basic and acidic residues" evidence="1">
    <location>
        <begin position="155"/>
        <end position="167"/>
    </location>
</feature>
<protein>
    <recommendedName>
        <fullName evidence="4">Reverse transcriptase zinc-binding domain-containing protein</fullName>
    </recommendedName>
</protein>
<sequence>MCSGDLETIDHLMWGCRMIQNRVEWLQEFVFPTENKSGGLLQAIDDCLRIHGSCPVNLLLLLEHCKCCWNERNKFVFEGVTGRTTPWRVIATVKTEVSCLSRRWVEEKRADFVEQSAQAIEVAEVSLRSMLRRQREMDLLVQEFDPSASPRQRRNVNERSRIRERDSVSNPSDQNLDIAITQEDCSESQSISSYDNTMSSSTGEERIVDVAEVKDQNSKISRLDEGDEAVKDLGGNQARTSSSGRNPHVPVHQVSKEKMEDVMEGDVAMKLAQHDNGRSAE</sequence>
<proteinExistence type="predicted"/>
<evidence type="ECO:0008006" key="4">
    <source>
        <dbReference type="Google" id="ProtNLM"/>
    </source>
</evidence>
<dbReference type="EMBL" id="JBJQOH010000007">
    <property type="protein sequence ID" value="KAL3680951.1"/>
    <property type="molecule type" value="Genomic_DNA"/>
</dbReference>
<evidence type="ECO:0000313" key="3">
    <source>
        <dbReference type="Proteomes" id="UP001633002"/>
    </source>
</evidence>